<dbReference type="Pfam" id="PF06625">
    <property type="entry name" value="DUF1151"/>
    <property type="match status" value="1"/>
</dbReference>
<protein>
    <submittedName>
        <fullName evidence="3">Zgc:195245</fullName>
    </submittedName>
</protein>
<evidence type="ECO:0000256" key="1">
    <source>
        <dbReference type="ARBA" id="ARBA00023054"/>
    </source>
</evidence>
<keyword evidence="4" id="KW-1185">Reference proteome</keyword>
<dbReference type="GeneTree" id="ENSGT00390000011228"/>
<evidence type="ECO:0000313" key="4">
    <source>
        <dbReference type="Proteomes" id="UP000694568"/>
    </source>
</evidence>
<dbReference type="InterPro" id="IPR009533">
    <property type="entry name" value="FAM107"/>
</dbReference>
<reference evidence="3" key="1">
    <citation type="submission" date="2025-08" db="UniProtKB">
        <authorList>
            <consortium name="Ensembl"/>
        </authorList>
    </citation>
    <scope>IDENTIFICATION</scope>
</reference>
<accession>A0A8D0AKD5</accession>
<feature type="region of interest" description="Disordered" evidence="2">
    <location>
        <begin position="66"/>
        <end position="129"/>
    </location>
</feature>
<sequence>KYLPDILFNSDCSSDEVLQPRKLNGSSVETPSYQNLHRELLLSHKRGLLLEEKPELQRVLEQRRLELHKEEEMARQQPSDLETELRKRQQKLQELSLSHQHQQTPSCSKEGSPLHQSWRETPGTLTINN</sequence>
<name>A0A8D0AKD5_SANLU</name>
<reference evidence="3" key="2">
    <citation type="submission" date="2025-09" db="UniProtKB">
        <authorList>
            <consortium name="Ensembl"/>
        </authorList>
    </citation>
    <scope>IDENTIFICATION</scope>
</reference>
<dbReference type="PANTHER" id="PTHR16768:SF7">
    <property type="entry name" value="PROTEIN FAM107B-LIKE"/>
    <property type="match status" value="1"/>
</dbReference>
<dbReference type="AlphaFoldDB" id="A0A8D0AKD5"/>
<dbReference type="Ensembl" id="ENSSLUT00000055120.1">
    <property type="protein sequence ID" value="ENSSLUP00000053546.1"/>
    <property type="gene ID" value="ENSSLUG00000023206.1"/>
</dbReference>
<organism evidence="3 4">
    <name type="scientific">Sander lucioperca</name>
    <name type="common">Pike-perch</name>
    <name type="synonym">Perca lucioperca</name>
    <dbReference type="NCBI Taxonomy" id="283035"/>
    <lineage>
        <taxon>Eukaryota</taxon>
        <taxon>Metazoa</taxon>
        <taxon>Chordata</taxon>
        <taxon>Craniata</taxon>
        <taxon>Vertebrata</taxon>
        <taxon>Euteleostomi</taxon>
        <taxon>Actinopterygii</taxon>
        <taxon>Neopterygii</taxon>
        <taxon>Teleostei</taxon>
        <taxon>Neoteleostei</taxon>
        <taxon>Acanthomorphata</taxon>
        <taxon>Eupercaria</taxon>
        <taxon>Perciformes</taxon>
        <taxon>Percoidei</taxon>
        <taxon>Percidae</taxon>
        <taxon>Luciopercinae</taxon>
        <taxon>Sander</taxon>
    </lineage>
</organism>
<dbReference type="Proteomes" id="UP000694568">
    <property type="component" value="Unplaced"/>
</dbReference>
<evidence type="ECO:0000313" key="3">
    <source>
        <dbReference type="Ensembl" id="ENSSLUP00000053546.1"/>
    </source>
</evidence>
<feature type="compositionally biased region" description="Low complexity" evidence="2">
    <location>
        <begin position="92"/>
        <end position="103"/>
    </location>
</feature>
<keyword evidence="1" id="KW-0175">Coiled coil</keyword>
<proteinExistence type="predicted"/>
<evidence type="ECO:0000256" key="2">
    <source>
        <dbReference type="SAM" id="MobiDB-lite"/>
    </source>
</evidence>
<dbReference type="PANTHER" id="PTHR16768">
    <property type="entry name" value="DOWN REGULATED IN RENAL CARCINOMA 1/TU3A"/>
    <property type="match status" value="1"/>
</dbReference>